<keyword evidence="2" id="KW-1185">Reference proteome</keyword>
<dbReference type="STRING" id="67267.GCA_000716675_01090"/>
<dbReference type="EMBL" id="CP021748">
    <property type="protein sequence ID" value="ARX81657.1"/>
    <property type="molecule type" value="Genomic_DNA"/>
</dbReference>
<protein>
    <submittedName>
        <fullName evidence="1">Histone deacetylase</fullName>
    </submittedName>
</protein>
<proteinExistence type="predicted"/>
<dbReference type="eggNOG" id="COG2105">
    <property type="taxonomic scope" value="Bacteria"/>
</dbReference>
<dbReference type="Gene3D" id="3.10.490.10">
    <property type="entry name" value="Gamma-glutamyl cyclotransferase-like"/>
    <property type="match status" value="1"/>
</dbReference>
<evidence type="ECO:0000313" key="2">
    <source>
        <dbReference type="Proteomes" id="UP000195880"/>
    </source>
</evidence>
<dbReference type="AlphaFoldDB" id="A0A1Z1W5H7"/>
<name>A0A1Z1W5H7_9ACTN</name>
<accession>A0A1Z1W5H7</accession>
<evidence type="ECO:0000313" key="1">
    <source>
        <dbReference type="EMBL" id="ARX81657.1"/>
    </source>
</evidence>
<gene>
    <name evidence="1" type="ORF">SMD44_01055</name>
</gene>
<sequence length="235" mass="24849">MSRVRVIEAGAAEPDGGRSAEPGGGERAAGVPELVWYAAYGSNTRRGRLMHYIEGGRPPGAALAAPGCRDPRPPRESVPVELRGVVYFATESALWTGGRAFYDPDARGRVFARAHLVTAGQFRDIAAQEMYRAPGTGPDLAPALRHGRARLGEGRYETLVCPGTLDGLPVLTFTAPWALGDVPLNAPSEGYLRQLAAGLLEADAWDGAAVAAYLAGCPGAAGRWTAERVTELLRE</sequence>
<dbReference type="RefSeq" id="WP_380892441.1">
    <property type="nucleotide sequence ID" value="NZ_CP021748.1"/>
</dbReference>
<reference evidence="1 2" key="1">
    <citation type="submission" date="2017-05" db="EMBL/GenBank/DDBJ databases">
        <title>Streptomyces alboflavus Genome sequencing and assembly.</title>
        <authorList>
            <person name="Wang Y."/>
            <person name="Du B."/>
            <person name="Ding Y."/>
            <person name="Liu H."/>
            <person name="Hou Q."/>
            <person name="Liu K."/>
            <person name="Wang C."/>
            <person name="Yao L."/>
        </authorList>
    </citation>
    <scope>NUCLEOTIDE SEQUENCE [LARGE SCALE GENOMIC DNA]</scope>
    <source>
        <strain evidence="1 2">MDJK44</strain>
    </source>
</reference>
<dbReference type="KEGG" id="salf:SMD44_01055"/>
<dbReference type="Proteomes" id="UP000195880">
    <property type="component" value="Chromosome"/>
</dbReference>
<organism evidence="1 2">
    <name type="scientific">Streptomyces alboflavus</name>
    <dbReference type="NCBI Taxonomy" id="67267"/>
    <lineage>
        <taxon>Bacteria</taxon>
        <taxon>Bacillati</taxon>
        <taxon>Actinomycetota</taxon>
        <taxon>Actinomycetes</taxon>
        <taxon>Kitasatosporales</taxon>
        <taxon>Streptomycetaceae</taxon>
        <taxon>Streptomyces</taxon>
    </lineage>
</organism>